<evidence type="ECO:0000256" key="3">
    <source>
        <dbReference type="ARBA" id="ARBA00022917"/>
    </source>
</evidence>
<gene>
    <name evidence="5" type="ORF">ABB37_04930</name>
</gene>
<dbReference type="InterPro" id="IPR019382">
    <property type="entry name" value="eIF3l"/>
</dbReference>
<feature type="compositionally biased region" description="Basic and acidic residues" evidence="4">
    <location>
        <begin position="474"/>
        <end position="493"/>
    </location>
</feature>
<reference evidence="5 6" key="1">
    <citation type="submission" date="2015-07" db="EMBL/GenBank/DDBJ databases">
        <title>High-quality genome of monoxenous trypanosomatid Leptomonas pyrrhocoris.</title>
        <authorList>
            <person name="Flegontov P."/>
            <person name="Butenko A."/>
            <person name="Firsov S."/>
            <person name="Vlcek C."/>
            <person name="Logacheva M.D."/>
            <person name="Field M."/>
            <person name="Filatov D."/>
            <person name="Flegontova O."/>
            <person name="Gerasimov E."/>
            <person name="Jackson A.P."/>
            <person name="Kelly S."/>
            <person name="Opperdoes F."/>
            <person name="O'Reilly A."/>
            <person name="Votypka J."/>
            <person name="Yurchenko V."/>
            <person name="Lukes J."/>
        </authorList>
    </citation>
    <scope>NUCLEOTIDE SEQUENCE [LARGE SCALE GENOMIC DNA]</scope>
    <source>
        <strain evidence="5">H10</strain>
    </source>
</reference>
<evidence type="ECO:0000256" key="2">
    <source>
        <dbReference type="ARBA" id="ARBA00022540"/>
    </source>
</evidence>
<dbReference type="Pfam" id="PF10255">
    <property type="entry name" value="Paf67"/>
    <property type="match status" value="1"/>
</dbReference>
<proteinExistence type="predicted"/>
<dbReference type="OrthoDB" id="15082at2759"/>
<accession>A0A0N0DV59</accession>
<dbReference type="RefSeq" id="XP_015658287.1">
    <property type="nucleotide sequence ID" value="XM_015802771.1"/>
</dbReference>
<evidence type="ECO:0000313" key="5">
    <source>
        <dbReference type="EMBL" id="KPA79848.1"/>
    </source>
</evidence>
<evidence type="ECO:0000256" key="1">
    <source>
        <dbReference type="ARBA" id="ARBA00022490"/>
    </source>
</evidence>
<comment type="caution">
    <text evidence="5">The sequence shown here is derived from an EMBL/GenBank/DDBJ whole genome shotgun (WGS) entry which is preliminary data.</text>
</comment>
<keyword evidence="1" id="KW-0963">Cytoplasm</keyword>
<keyword evidence="3" id="KW-0648">Protein biosynthesis</keyword>
<dbReference type="VEuPathDB" id="TriTrypDB:LpyrH10_09_0300"/>
<keyword evidence="2 5" id="KW-0396">Initiation factor</keyword>
<feature type="compositionally biased region" description="Polar residues" evidence="4">
    <location>
        <begin position="527"/>
        <end position="538"/>
    </location>
</feature>
<dbReference type="EMBL" id="LGTL01000009">
    <property type="protein sequence ID" value="KPA79848.1"/>
    <property type="molecule type" value="Genomic_DNA"/>
</dbReference>
<name>A0A0N0DV59_LEPPY</name>
<dbReference type="AlphaFoldDB" id="A0A0N0DV59"/>
<evidence type="ECO:0000256" key="4">
    <source>
        <dbReference type="SAM" id="MobiDB-lite"/>
    </source>
</evidence>
<organism evidence="5 6">
    <name type="scientific">Leptomonas pyrrhocoris</name>
    <name type="common">Firebug parasite</name>
    <dbReference type="NCBI Taxonomy" id="157538"/>
    <lineage>
        <taxon>Eukaryota</taxon>
        <taxon>Discoba</taxon>
        <taxon>Euglenozoa</taxon>
        <taxon>Kinetoplastea</taxon>
        <taxon>Metakinetoplastina</taxon>
        <taxon>Trypanosomatida</taxon>
        <taxon>Trypanosomatidae</taxon>
        <taxon>Leishmaniinae</taxon>
        <taxon>Leptomonas</taxon>
    </lineage>
</organism>
<dbReference type="PANTHER" id="PTHR13242:SF0">
    <property type="entry name" value="EUKARYOTIC TRANSLATION INITIATION FACTOR 3 SUBUNIT L"/>
    <property type="match status" value="1"/>
</dbReference>
<sequence length="538" mass="61922">MATNPDIETDIPRDVYGFFRDLGRAVERRDAGAMHELYEVQFDSLTKNYYIVGHGQFRSWPALRLEQVSSCFRGNKMAELVYSFLFYKHLFTGNSSIKLSDAEGSWKMYSELFPLLNSYELPSWMLWDMFDEFLYQMTVVYQKVFTSEGVWSMPEVTRLLNDVADRSHLRETMEQPERLEEILKGQSTGALSGFYAIAAKSKLDVLLGDYYSALKDLEPLDVYNRGRAVLNRVQPAAVSINYHIGFSYLMIHRFEDASNAFRRCVQTKLNGRRFSERVQQDAAYMFICARVLGGMPITNMSSYFDHRRQATFEDDRESLRSGDEERFRDVFDRCSPKFLTVPPSDGSPVKGTEGRELQARMFRRAVQQQQDIIKLRGYFKVYQNTKMKLLETLLEVDDGFAPLFALKMRSRQLVHDGEAANLLTGEYRVSSEFDCIVQDDNVEVVPSMTFGGTEQKFVSKIKSTQRDIEMAERKFNQARKREEGGKKTKDQREQKRKPNLQQGGGAPNAAGGDAPRRRPNVKVAAQPMTSNLFNRNDN</sequence>
<dbReference type="GeneID" id="26905221"/>
<dbReference type="PANTHER" id="PTHR13242">
    <property type="entry name" value="EUKARYOTIC TRANSLATION INITIATION FACTOR 3"/>
    <property type="match status" value="1"/>
</dbReference>
<keyword evidence="6" id="KW-1185">Reference proteome</keyword>
<feature type="region of interest" description="Disordered" evidence="4">
    <location>
        <begin position="474"/>
        <end position="538"/>
    </location>
</feature>
<dbReference type="GO" id="GO:0005852">
    <property type="term" value="C:eukaryotic translation initiation factor 3 complex"/>
    <property type="evidence" value="ECO:0007669"/>
    <property type="project" value="InterPro"/>
</dbReference>
<dbReference type="Proteomes" id="UP000037923">
    <property type="component" value="Unassembled WGS sequence"/>
</dbReference>
<evidence type="ECO:0000313" key="6">
    <source>
        <dbReference type="Proteomes" id="UP000037923"/>
    </source>
</evidence>
<protein>
    <submittedName>
        <fullName evidence="5">Putative eukaryotic translation initiation factor 3 subunit L</fullName>
    </submittedName>
</protein>
<dbReference type="GO" id="GO:0003743">
    <property type="term" value="F:translation initiation factor activity"/>
    <property type="evidence" value="ECO:0007669"/>
    <property type="project" value="UniProtKB-KW"/>
</dbReference>
<dbReference type="OMA" id="INRVTAC"/>